<dbReference type="GO" id="GO:0004497">
    <property type="term" value="F:monooxygenase activity"/>
    <property type="evidence" value="ECO:0007669"/>
    <property type="project" value="UniProtKB-KW"/>
</dbReference>
<evidence type="ECO:0000259" key="3">
    <source>
        <dbReference type="Pfam" id="PF00296"/>
    </source>
</evidence>
<reference evidence="5" key="1">
    <citation type="journal article" date="2020" name="Microorganisms">
        <title>Isolation, Genomic and Metabolomic Characterization of Streptomyces tendae VITAKN with Quorum Sensing Inhibitory Activity from Southern India.</title>
        <authorList>
            <person name="Ishaque N.M."/>
            <person name="Burgsdorf I."/>
            <person name="Limlingan Malit J.J."/>
            <person name="Saha S."/>
            <person name="Teta R."/>
            <person name="Ewe D."/>
            <person name="Kannabiran K."/>
            <person name="Hrouzek P."/>
            <person name="Steindler L."/>
            <person name="Costantino V."/>
            <person name="Saurav K."/>
        </authorList>
    </citation>
    <scope>NUCLEOTIDE SEQUENCE</scope>
    <source>
        <strain evidence="5">VITAKN</strain>
    </source>
</reference>
<dbReference type="SUPFAM" id="SSF51679">
    <property type="entry name" value="Bacterial luciferase-like"/>
    <property type="match status" value="1"/>
</dbReference>
<dbReference type="EMBL" id="JAAIFS010000005">
    <property type="protein sequence ID" value="NEV89909.1"/>
    <property type="molecule type" value="Genomic_DNA"/>
</dbReference>
<dbReference type="AlphaFoldDB" id="A0A6B3QP64"/>
<dbReference type="RefSeq" id="WP_161378591.1">
    <property type="nucleotide sequence ID" value="NZ_JAAIFS010000005.1"/>
</dbReference>
<name>A0A6B3QP64_STRTE</name>
<dbReference type="Proteomes" id="UP001610810">
    <property type="component" value="Unassembled WGS sequence"/>
</dbReference>
<evidence type="ECO:0000256" key="1">
    <source>
        <dbReference type="ARBA" id="ARBA00023002"/>
    </source>
</evidence>
<dbReference type="InterPro" id="IPR050766">
    <property type="entry name" value="Bact_Lucif_Oxidored"/>
</dbReference>
<feature type="domain" description="Luciferase-like" evidence="3">
    <location>
        <begin position="42"/>
        <end position="347"/>
    </location>
</feature>
<keyword evidence="2" id="KW-0503">Monooxygenase</keyword>
<sequence>MKVTLFEQAPYRFLPSDFEAHHDSVCSTPYSLTTEAGVYSSVVDYIDELMTGARAGFDGISLTEHGQSSYDLSPNPNLVASAVAYATETERLDTAIFPMGRSLGKTREPVRVAEEYAMVDVISGGRLIAGFPVGLSYDASINNGIPPIEVRGRFEENLELILRAWRDRDPFAWNGRYGQFPQVNLWPRPLQEQPPVWITGIGNPRTMQLTLERGFGFNYFGFAGAKLTGKRIFERFWELADQLGLERNPYRMGFLQTIAVSETDARAEEEYGAHAEYTYRKGLGAIPPEMLGLPGGVNIHGVKAMLKDPGDFGMYGTMRTAGFGELADAGVVIAGSPATVRDQLLEYCTTYGIGNLHAMLGFGSMPKDLVQKNIHLFATEVLPHLRTLWQDEGFAHHWWPKRLGGVPLPAAQEHAPSAAGRTQAS</sequence>
<evidence type="ECO:0000256" key="2">
    <source>
        <dbReference type="ARBA" id="ARBA00023033"/>
    </source>
</evidence>
<evidence type="ECO:0000313" key="4">
    <source>
        <dbReference type="EMBL" id="MFI0576919.1"/>
    </source>
</evidence>
<protein>
    <submittedName>
        <fullName evidence="5">LLM class flavin-dependent oxidoreductase</fullName>
        <ecNumber evidence="4">1.-.-.-</ecNumber>
    </submittedName>
</protein>
<dbReference type="PANTHER" id="PTHR30137">
    <property type="entry name" value="LUCIFERASE-LIKE MONOOXYGENASE"/>
    <property type="match status" value="1"/>
</dbReference>
<dbReference type="EC" id="1.-.-.-" evidence="4"/>
<evidence type="ECO:0000313" key="5">
    <source>
        <dbReference type="EMBL" id="NEV89909.1"/>
    </source>
</evidence>
<keyword evidence="6" id="KW-1185">Reference proteome</keyword>
<reference evidence="4 6" key="2">
    <citation type="submission" date="2024-10" db="EMBL/GenBank/DDBJ databases">
        <authorList>
            <person name="Wannawong T."/>
            <person name="Kuncharoen N."/>
            <person name="Mhuantong W."/>
        </authorList>
    </citation>
    <scope>NUCLEOTIDE SEQUENCE [LARGE SCALE GENOMIC DNA]</scope>
    <source>
        <strain evidence="4 6">CALK1-4</strain>
    </source>
</reference>
<evidence type="ECO:0000313" key="6">
    <source>
        <dbReference type="Proteomes" id="UP001610810"/>
    </source>
</evidence>
<dbReference type="Pfam" id="PF00296">
    <property type="entry name" value="Bac_luciferase"/>
    <property type="match status" value="1"/>
</dbReference>
<comment type="caution">
    <text evidence="5">The sequence shown here is derived from an EMBL/GenBank/DDBJ whole genome shotgun (WGS) entry which is preliminary data.</text>
</comment>
<dbReference type="InterPro" id="IPR011251">
    <property type="entry name" value="Luciferase-like_dom"/>
</dbReference>
<dbReference type="PANTHER" id="PTHR30137:SF8">
    <property type="entry name" value="BLR5498 PROTEIN"/>
    <property type="match status" value="1"/>
</dbReference>
<keyword evidence="1 4" id="KW-0560">Oxidoreductase</keyword>
<organism evidence="5">
    <name type="scientific">Streptomyces tendae</name>
    <dbReference type="NCBI Taxonomy" id="1932"/>
    <lineage>
        <taxon>Bacteria</taxon>
        <taxon>Bacillati</taxon>
        <taxon>Actinomycetota</taxon>
        <taxon>Actinomycetes</taxon>
        <taxon>Kitasatosporales</taxon>
        <taxon>Streptomycetaceae</taxon>
        <taxon>Streptomyces</taxon>
    </lineage>
</organism>
<gene>
    <name evidence="4" type="ORF">ACH3YB_35415</name>
    <name evidence="5" type="ORF">GUR47_25110</name>
</gene>
<dbReference type="Gene3D" id="3.20.20.30">
    <property type="entry name" value="Luciferase-like domain"/>
    <property type="match status" value="1"/>
</dbReference>
<dbReference type="EMBL" id="JBIQWK010000015">
    <property type="protein sequence ID" value="MFI0576919.1"/>
    <property type="molecule type" value="Genomic_DNA"/>
</dbReference>
<proteinExistence type="predicted"/>
<dbReference type="GO" id="GO:0005829">
    <property type="term" value="C:cytosol"/>
    <property type="evidence" value="ECO:0007669"/>
    <property type="project" value="TreeGrafter"/>
</dbReference>
<accession>A0A6B3QP64</accession>
<dbReference type="InterPro" id="IPR036661">
    <property type="entry name" value="Luciferase-like_sf"/>
</dbReference>
<dbReference type="GO" id="GO:0016705">
    <property type="term" value="F:oxidoreductase activity, acting on paired donors, with incorporation or reduction of molecular oxygen"/>
    <property type="evidence" value="ECO:0007669"/>
    <property type="project" value="InterPro"/>
</dbReference>